<proteinExistence type="predicted"/>
<dbReference type="SUPFAM" id="SSF54928">
    <property type="entry name" value="RNA-binding domain, RBD"/>
    <property type="match status" value="1"/>
</dbReference>
<evidence type="ECO:0000259" key="3">
    <source>
        <dbReference type="PROSITE" id="PS50102"/>
    </source>
</evidence>
<protein>
    <submittedName>
        <fullName evidence="4">Putative RNA-binding protein</fullName>
    </submittedName>
</protein>
<evidence type="ECO:0000256" key="2">
    <source>
        <dbReference type="SAM" id="MobiDB-lite"/>
    </source>
</evidence>
<gene>
    <name evidence="4" type="ORF">TVY486_0401720</name>
</gene>
<dbReference type="Pfam" id="PF00076">
    <property type="entry name" value="RRM_1"/>
    <property type="match status" value="1"/>
</dbReference>
<dbReference type="InterPro" id="IPR000504">
    <property type="entry name" value="RRM_dom"/>
</dbReference>
<evidence type="ECO:0000313" key="4">
    <source>
        <dbReference type="EMBL" id="CCC47506.1"/>
    </source>
</evidence>
<dbReference type="InterPro" id="IPR035979">
    <property type="entry name" value="RBD_domain_sf"/>
</dbReference>
<accession>G0TU72</accession>
<organism evidence="4">
    <name type="scientific">Trypanosoma vivax (strain Y486)</name>
    <dbReference type="NCBI Taxonomy" id="1055687"/>
    <lineage>
        <taxon>Eukaryota</taxon>
        <taxon>Discoba</taxon>
        <taxon>Euglenozoa</taxon>
        <taxon>Kinetoplastea</taxon>
        <taxon>Metakinetoplastina</taxon>
        <taxon>Trypanosomatida</taxon>
        <taxon>Trypanosomatidae</taxon>
        <taxon>Trypanosoma</taxon>
        <taxon>Duttonella</taxon>
    </lineage>
</organism>
<dbReference type="EMBL" id="HE573020">
    <property type="protein sequence ID" value="CCC47506.1"/>
    <property type="molecule type" value="Genomic_DNA"/>
</dbReference>
<dbReference type="VEuPathDB" id="TriTrypDB:TvY486_0401720"/>
<reference evidence="4" key="1">
    <citation type="journal article" date="2012" name="Proc. Natl. Acad. Sci. U.S.A.">
        <title>Antigenic diversity is generated by distinct evolutionary mechanisms in African trypanosome species.</title>
        <authorList>
            <person name="Jackson A.P."/>
            <person name="Berry A."/>
            <person name="Aslett M."/>
            <person name="Allison H.C."/>
            <person name="Burton P."/>
            <person name="Vavrova-Anderson J."/>
            <person name="Brown R."/>
            <person name="Browne H."/>
            <person name="Corton N."/>
            <person name="Hauser H."/>
            <person name="Gamble J."/>
            <person name="Gilderthorp R."/>
            <person name="Marcello L."/>
            <person name="McQuillan J."/>
            <person name="Otto T.D."/>
            <person name="Quail M.A."/>
            <person name="Sanders M.J."/>
            <person name="van Tonder A."/>
            <person name="Ginger M.L."/>
            <person name="Field M.C."/>
            <person name="Barry J.D."/>
            <person name="Hertz-Fowler C."/>
            <person name="Berriman M."/>
        </authorList>
    </citation>
    <scope>NUCLEOTIDE SEQUENCE</scope>
    <source>
        <strain evidence="4">Y486</strain>
    </source>
</reference>
<dbReference type="AlphaFoldDB" id="G0TU72"/>
<dbReference type="PROSITE" id="PS50102">
    <property type="entry name" value="RRM"/>
    <property type="match status" value="1"/>
</dbReference>
<dbReference type="OMA" id="WMADAAI"/>
<sequence>MSTWAEDMDNLPLDGEVGDWDALKQEGQSPADRERKAAWDKAKAVTEIVTDKDGRRYEVTKKICKYQKERAATAVDVRAKWKRFDLETNGSDTQDLVSREPPIVLELGNVDPVERMARDEVMRLMSEVERMRITVADPALARHIKEAEEQASGQGEQGKEATWAEAHSKTLAPAKDETERRLRISNISDDITTMELQNIFNTDEYRTEHIFLSKDRNTQNNRGYAFITFQTPEQAERCLARTERKIRFKNTVMHIERALPEGHKKSKWDSHS</sequence>
<feature type="domain" description="RRM" evidence="3">
    <location>
        <begin position="180"/>
        <end position="260"/>
    </location>
</feature>
<keyword evidence="1" id="KW-0694">RNA-binding</keyword>
<dbReference type="SMART" id="SM00360">
    <property type="entry name" value="RRM"/>
    <property type="match status" value="1"/>
</dbReference>
<dbReference type="Gene3D" id="3.30.70.330">
    <property type="match status" value="1"/>
</dbReference>
<dbReference type="GO" id="GO:0003723">
    <property type="term" value="F:RNA binding"/>
    <property type="evidence" value="ECO:0007669"/>
    <property type="project" value="UniProtKB-UniRule"/>
</dbReference>
<feature type="region of interest" description="Disordered" evidence="2">
    <location>
        <begin position="1"/>
        <end position="38"/>
    </location>
</feature>
<dbReference type="InterPro" id="IPR012677">
    <property type="entry name" value="Nucleotide-bd_a/b_plait_sf"/>
</dbReference>
<name>G0TU72_TRYVY</name>
<feature type="region of interest" description="Disordered" evidence="2">
    <location>
        <begin position="148"/>
        <end position="178"/>
    </location>
</feature>
<evidence type="ECO:0000256" key="1">
    <source>
        <dbReference type="PROSITE-ProRule" id="PRU00176"/>
    </source>
</evidence>